<accession>A0A822YJS3</accession>
<name>A0A822YJS3_NELNU</name>
<comment type="caution">
    <text evidence="2">The sequence shown here is derived from an EMBL/GenBank/DDBJ whole genome shotgun (WGS) entry which is preliminary data.</text>
</comment>
<proteinExistence type="predicted"/>
<dbReference type="EMBL" id="DUZY01000003">
    <property type="protein sequence ID" value="DAD32742.1"/>
    <property type="molecule type" value="Genomic_DNA"/>
</dbReference>
<reference evidence="2 3" key="1">
    <citation type="journal article" date="2020" name="Mol. Biol. Evol.">
        <title>Distinct Expression and Methylation Patterns for Genes with Different Fates following a Single Whole-Genome Duplication in Flowering Plants.</title>
        <authorList>
            <person name="Shi T."/>
            <person name="Rahmani R.S."/>
            <person name="Gugger P.F."/>
            <person name="Wang M."/>
            <person name="Li H."/>
            <person name="Zhang Y."/>
            <person name="Li Z."/>
            <person name="Wang Q."/>
            <person name="Van de Peer Y."/>
            <person name="Marchal K."/>
            <person name="Chen J."/>
        </authorList>
    </citation>
    <scope>NUCLEOTIDE SEQUENCE [LARGE SCALE GENOMIC DNA]</scope>
    <source>
        <tissue evidence="2">Leaf</tissue>
    </source>
</reference>
<keyword evidence="3" id="KW-1185">Reference proteome</keyword>
<protein>
    <submittedName>
        <fullName evidence="2">Uncharacterized protein</fullName>
    </submittedName>
</protein>
<gene>
    <name evidence="2" type="ORF">HUJ06_011593</name>
</gene>
<sequence length="86" mass="10080">MEKEYLTEAEEETPPSNRKNPTLSKREREKKKARPEETSVFLENSPSKLKLQKETTLYLAIKVCSCRCKGYQPLHHQPPLAIHYHD</sequence>
<evidence type="ECO:0000313" key="3">
    <source>
        <dbReference type="Proteomes" id="UP000607653"/>
    </source>
</evidence>
<dbReference type="AlphaFoldDB" id="A0A822YJS3"/>
<feature type="compositionally biased region" description="Polar residues" evidence="1">
    <location>
        <begin position="14"/>
        <end position="23"/>
    </location>
</feature>
<feature type="region of interest" description="Disordered" evidence="1">
    <location>
        <begin position="1"/>
        <end position="41"/>
    </location>
</feature>
<evidence type="ECO:0000313" key="2">
    <source>
        <dbReference type="EMBL" id="DAD32742.1"/>
    </source>
</evidence>
<dbReference type="Proteomes" id="UP000607653">
    <property type="component" value="Unassembled WGS sequence"/>
</dbReference>
<organism evidence="2 3">
    <name type="scientific">Nelumbo nucifera</name>
    <name type="common">Sacred lotus</name>
    <dbReference type="NCBI Taxonomy" id="4432"/>
    <lineage>
        <taxon>Eukaryota</taxon>
        <taxon>Viridiplantae</taxon>
        <taxon>Streptophyta</taxon>
        <taxon>Embryophyta</taxon>
        <taxon>Tracheophyta</taxon>
        <taxon>Spermatophyta</taxon>
        <taxon>Magnoliopsida</taxon>
        <taxon>Proteales</taxon>
        <taxon>Nelumbonaceae</taxon>
        <taxon>Nelumbo</taxon>
    </lineage>
</organism>
<evidence type="ECO:0000256" key="1">
    <source>
        <dbReference type="SAM" id="MobiDB-lite"/>
    </source>
</evidence>